<dbReference type="Proteomes" id="UP000238634">
    <property type="component" value="Unassembled WGS sequence"/>
</dbReference>
<keyword evidence="2" id="KW-1185">Reference proteome</keyword>
<organism evidence="1 2">
    <name type="scientific">Phormidesmis priestleyi ULC007</name>
    <dbReference type="NCBI Taxonomy" id="1920490"/>
    <lineage>
        <taxon>Bacteria</taxon>
        <taxon>Bacillati</taxon>
        <taxon>Cyanobacteriota</taxon>
        <taxon>Cyanophyceae</taxon>
        <taxon>Leptolyngbyales</taxon>
        <taxon>Leptolyngbyaceae</taxon>
        <taxon>Phormidesmis</taxon>
    </lineage>
</organism>
<dbReference type="AlphaFoldDB" id="A0A2T1DD81"/>
<gene>
    <name evidence="1" type="ORF">C7B65_15180</name>
</gene>
<proteinExistence type="predicted"/>
<protein>
    <submittedName>
        <fullName evidence="1">Uncharacterized protein</fullName>
    </submittedName>
</protein>
<name>A0A2T1DD81_9CYAN</name>
<dbReference type="EMBL" id="PVWG01000017">
    <property type="protein sequence ID" value="PSB18435.1"/>
    <property type="molecule type" value="Genomic_DNA"/>
</dbReference>
<comment type="caution">
    <text evidence="1">The sequence shown here is derived from an EMBL/GenBank/DDBJ whole genome shotgun (WGS) entry which is preliminary data.</text>
</comment>
<dbReference type="RefSeq" id="WP_073072708.1">
    <property type="nucleotide sequence ID" value="NZ_MPPI01000018.1"/>
</dbReference>
<evidence type="ECO:0000313" key="1">
    <source>
        <dbReference type="EMBL" id="PSB18435.1"/>
    </source>
</evidence>
<accession>A0A2T1DD81</accession>
<reference evidence="1 2" key="2">
    <citation type="submission" date="2018-03" db="EMBL/GenBank/DDBJ databases">
        <title>The ancient ancestry and fast evolution of plastids.</title>
        <authorList>
            <person name="Moore K.R."/>
            <person name="Magnabosco C."/>
            <person name="Momper L."/>
            <person name="Gold D.A."/>
            <person name="Bosak T."/>
            <person name="Fournier G.P."/>
        </authorList>
    </citation>
    <scope>NUCLEOTIDE SEQUENCE [LARGE SCALE GENOMIC DNA]</scope>
    <source>
        <strain evidence="1 2">ULC007</strain>
    </source>
</reference>
<sequence length="125" mass="13682">MARNDRSNYYARYAGKTGTNIAFRSPSAIYESIKGDLGVFLVSEANDQAMLYGLAGRYLPRLSLGLEQTLLNNPLGNQAQGVAQNTVRVFCSTTNIGNAIASLVGKTTRGRRIVKVNIPKRRVFI</sequence>
<evidence type="ECO:0000313" key="2">
    <source>
        <dbReference type="Proteomes" id="UP000238634"/>
    </source>
</evidence>
<reference evidence="1 2" key="1">
    <citation type="submission" date="2018-02" db="EMBL/GenBank/DDBJ databases">
        <authorList>
            <person name="Cohen D.B."/>
            <person name="Kent A.D."/>
        </authorList>
    </citation>
    <scope>NUCLEOTIDE SEQUENCE [LARGE SCALE GENOMIC DNA]</scope>
    <source>
        <strain evidence="1 2">ULC007</strain>
    </source>
</reference>
<dbReference type="STRING" id="1920490.GCA_001895925_05087"/>